<reference evidence="2" key="1">
    <citation type="journal article" date="2019" name="Int. J. Syst. Evol. Microbiol.">
        <title>The Global Catalogue of Microorganisms (GCM) 10K type strain sequencing project: providing services to taxonomists for standard genome sequencing and annotation.</title>
        <authorList>
            <consortium name="The Broad Institute Genomics Platform"/>
            <consortium name="The Broad Institute Genome Sequencing Center for Infectious Disease"/>
            <person name="Wu L."/>
            <person name="Ma J."/>
        </authorList>
    </citation>
    <scope>NUCLEOTIDE SEQUENCE [LARGE SCALE GENOMIC DNA]</scope>
    <source>
        <strain evidence="2">JCM 16578</strain>
    </source>
</reference>
<name>A0ABP7LVV3_9ACTN</name>
<gene>
    <name evidence="1" type="ORF">GCM10022207_89770</name>
</gene>
<evidence type="ECO:0000313" key="2">
    <source>
        <dbReference type="Proteomes" id="UP001501563"/>
    </source>
</evidence>
<keyword evidence="2" id="KW-1185">Reference proteome</keyword>
<proteinExistence type="predicted"/>
<accession>A0ABP7LVV3</accession>
<protein>
    <submittedName>
        <fullName evidence="1">Uncharacterized protein</fullName>
    </submittedName>
</protein>
<comment type="caution">
    <text evidence="1">The sequence shown here is derived from an EMBL/GenBank/DDBJ whole genome shotgun (WGS) entry which is preliminary data.</text>
</comment>
<sequence length="72" mass="8164">MKAIRSAHPTGTCGCANRLKMLREHSQDESDLVERDRVFYQIATCEVPEEKRYRPVGFSGVDLGTITTLTDY</sequence>
<dbReference type="Proteomes" id="UP001501563">
    <property type="component" value="Unassembled WGS sequence"/>
</dbReference>
<organism evidence="1 2">
    <name type="scientific">Streptomyces lannensis</name>
    <dbReference type="NCBI Taxonomy" id="766498"/>
    <lineage>
        <taxon>Bacteria</taxon>
        <taxon>Bacillati</taxon>
        <taxon>Actinomycetota</taxon>
        <taxon>Actinomycetes</taxon>
        <taxon>Kitasatosporales</taxon>
        <taxon>Streptomycetaceae</taxon>
        <taxon>Streptomyces</taxon>
    </lineage>
</organism>
<dbReference type="EMBL" id="BAAAZA010000064">
    <property type="protein sequence ID" value="GAA3906399.1"/>
    <property type="molecule type" value="Genomic_DNA"/>
</dbReference>
<evidence type="ECO:0000313" key="1">
    <source>
        <dbReference type="EMBL" id="GAA3906399.1"/>
    </source>
</evidence>